<feature type="region of interest" description="Disordered" evidence="1">
    <location>
        <begin position="384"/>
        <end position="425"/>
    </location>
</feature>
<feature type="non-terminal residue" evidence="3">
    <location>
        <position position="1"/>
    </location>
</feature>
<evidence type="ECO:0000259" key="2">
    <source>
        <dbReference type="PROSITE" id="PS50994"/>
    </source>
</evidence>
<feature type="domain" description="Integrase catalytic" evidence="2">
    <location>
        <begin position="81"/>
        <end position="266"/>
    </location>
</feature>
<dbReference type="InterPro" id="IPR040676">
    <property type="entry name" value="DUF5641"/>
</dbReference>
<feature type="compositionally biased region" description="Acidic residues" evidence="1">
    <location>
        <begin position="390"/>
        <end position="409"/>
    </location>
</feature>
<feature type="compositionally biased region" description="Polar residues" evidence="1">
    <location>
        <begin position="48"/>
        <end position="57"/>
    </location>
</feature>
<proteinExistence type="predicted"/>
<sequence>SPPFQELAAPLPLNRLRQAQVFHITGVDFAGHLFYKPAPSRRKAKALTSVQDPTTTDDPNKEPAEELLAEEDAPNEAPLAGEEMPTEEDIETQDIPPTTIKAKKTNQLKSYACLFTCAVTRAIHLELMPDMTARSFLFALRKFAARRGPISVMYSDNAQTFRCVDRHLKLLNSDPTVQDHLAARKTLWIYSASLDPWWGGFWERMVRSVKDLLRRSNGRAYLDYMELEASLIEIENVINARPLSYIGEGADDPLPITPNQFLNNRRSTRADPEPATNLIAPTSTSTKLLEMDKLRRNYVADICSRFVDDYLRQLDKFHSKGKSGRKIRLGEIVVIHDENSKRLMWSIGVVKELIPSRDGLIRSVMLKIPNGNIINRAIQSLHPTELREDRDEDVEIENPEPTQEPDEDPAPLVLTPEIEPTVRNA</sequence>
<accession>A0A164HB04</accession>
<dbReference type="PROSITE" id="PS50994">
    <property type="entry name" value="INTEGRASE"/>
    <property type="match status" value="1"/>
</dbReference>
<comment type="caution">
    <text evidence="3">The sequence shown here is derived from an EMBL/GenBank/DDBJ whole genome shotgun (WGS) entry which is preliminary data.</text>
</comment>
<dbReference type="Pfam" id="PF18701">
    <property type="entry name" value="DUF5641"/>
    <property type="match status" value="1"/>
</dbReference>
<keyword evidence="4" id="KW-1185">Reference proteome</keyword>
<feature type="region of interest" description="Disordered" evidence="1">
    <location>
        <begin position="40"/>
        <end position="91"/>
    </location>
</feature>
<evidence type="ECO:0000256" key="1">
    <source>
        <dbReference type="SAM" id="MobiDB-lite"/>
    </source>
</evidence>
<dbReference type="AlphaFoldDB" id="A0A164HB04"/>
<dbReference type="PANTHER" id="PTHR47331">
    <property type="entry name" value="PHD-TYPE DOMAIN-CONTAINING PROTEIN"/>
    <property type="match status" value="1"/>
</dbReference>
<gene>
    <name evidence="3" type="ORF">APZ42_004011</name>
</gene>
<dbReference type="InterPro" id="IPR036397">
    <property type="entry name" value="RNaseH_sf"/>
</dbReference>
<dbReference type="InterPro" id="IPR001584">
    <property type="entry name" value="Integrase_cat-core"/>
</dbReference>
<protein>
    <recommendedName>
        <fullName evidence="2">Integrase catalytic domain-containing protein</fullName>
    </recommendedName>
</protein>
<dbReference type="GO" id="GO:0015074">
    <property type="term" value="P:DNA integration"/>
    <property type="evidence" value="ECO:0007669"/>
    <property type="project" value="InterPro"/>
</dbReference>
<evidence type="ECO:0000313" key="3">
    <source>
        <dbReference type="EMBL" id="KZR99927.1"/>
    </source>
</evidence>
<dbReference type="SUPFAM" id="SSF53098">
    <property type="entry name" value="Ribonuclease H-like"/>
    <property type="match status" value="1"/>
</dbReference>
<dbReference type="OrthoDB" id="8019190at2759"/>
<dbReference type="EMBL" id="LRGB01012233">
    <property type="protein sequence ID" value="KZR99927.1"/>
    <property type="molecule type" value="Genomic_DNA"/>
</dbReference>
<dbReference type="Proteomes" id="UP000076858">
    <property type="component" value="Unassembled WGS sequence"/>
</dbReference>
<dbReference type="InterPro" id="IPR012337">
    <property type="entry name" value="RNaseH-like_sf"/>
</dbReference>
<dbReference type="GO" id="GO:0003676">
    <property type="term" value="F:nucleic acid binding"/>
    <property type="evidence" value="ECO:0007669"/>
    <property type="project" value="InterPro"/>
</dbReference>
<dbReference type="Gene3D" id="3.30.420.10">
    <property type="entry name" value="Ribonuclease H-like superfamily/Ribonuclease H"/>
    <property type="match status" value="1"/>
</dbReference>
<feature type="non-terminal residue" evidence="3">
    <location>
        <position position="425"/>
    </location>
</feature>
<evidence type="ECO:0000313" key="4">
    <source>
        <dbReference type="Proteomes" id="UP000076858"/>
    </source>
</evidence>
<dbReference type="STRING" id="35525.A0A164HB04"/>
<name>A0A164HB04_9CRUS</name>
<reference evidence="3 4" key="1">
    <citation type="submission" date="2016-03" db="EMBL/GenBank/DDBJ databases">
        <title>EvidentialGene: Evidence-directed Construction of Genes on Genomes.</title>
        <authorList>
            <person name="Gilbert D.G."/>
            <person name="Choi J.-H."/>
            <person name="Mockaitis K."/>
            <person name="Colbourne J."/>
            <person name="Pfrender M."/>
        </authorList>
    </citation>
    <scope>NUCLEOTIDE SEQUENCE [LARGE SCALE GENOMIC DNA]</scope>
    <source>
        <strain evidence="3 4">Xinb3</strain>
        <tissue evidence="3">Complete organism</tissue>
    </source>
</reference>
<organism evidence="3 4">
    <name type="scientific">Daphnia magna</name>
    <dbReference type="NCBI Taxonomy" id="35525"/>
    <lineage>
        <taxon>Eukaryota</taxon>
        <taxon>Metazoa</taxon>
        <taxon>Ecdysozoa</taxon>
        <taxon>Arthropoda</taxon>
        <taxon>Crustacea</taxon>
        <taxon>Branchiopoda</taxon>
        <taxon>Diplostraca</taxon>
        <taxon>Cladocera</taxon>
        <taxon>Anomopoda</taxon>
        <taxon>Daphniidae</taxon>
        <taxon>Daphnia</taxon>
    </lineage>
</organism>
<feature type="compositionally biased region" description="Acidic residues" evidence="1">
    <location>
        <begin position="65"/>
        <end position="74"/>
    </location>
</feature>